<protein>
    <submittedName>
        <fullName evidence="5">Abc transporter</fullName>
    </submittedName>
</protein>
<dbReference type="Pfam" id="PF00005">
    <property type="entry name" value="ABC_tran"/>
    <property type="match status" value="1"/>
</dbReference>
<dbReference type="InterPro" id="IPR003439">
    <property type="entry name" value="ABC_transporter-like_ATP-bd"/>
</dbReference>
<dbReference type="EMBL" id="FJNE01000001">
    <property type="protein sequence ID" value="CZQ80129.1"/>
    <property type="molecule type" value="Genomic_DNA"/>
</dbReference>
<dbReference type="Proteomes" id="UP000242754">
    <property type="component" value="Unassembled WGS sequence"/>
</dbReference>
<dbReference type="STRING" id="140314.SAMN04488076_11814"/>
<evidence type="ECO:0000256" key="2">
    <source>
        <dbReference type="ARBA" id="ARBA00022741"/>
    </source>
</evidence>
<evidence type="ECO:0000259" key="4">
    <source>
        <dbReference type="PROSITE" id="PS50893"/>
    </source>
</evidence>
<keyword evidence="6" id="KW-1185">Reference proteome</keyword>
<keyword evidence="1" id="KW-0813">Transport</keyword>
<proteinExistence type="predicted"/>
<name>A0A143Y7N4_9LACT</name>
<dbReference type="InterPro" id="IPR027417">
    <property type="entry name" value="P-loop_NTPase"/>
</dbReference>
<accession>A0A143Y7N4</accession>
<dbReference type="PROSITE" id="PS00211">
    <property type="entry name" value="ABC_TRANSPORTER_1"/>
    <property type="match status" value="1"/>
</dbReference>
<dbReference type="Gene3D" id="3.40.50.300">
    <property type="entry name" value="P-loop containing nucleotide triphosphate hydrolases"/>
    <property type="match status" value="1"/>
</dbReference>
<dbReference type="AlphaFoldDB" id="A0A143Y7N4"/>
<dbReference type="OrthoDB" id="9785080at2"/>
<sequence length="217" mass="24336">MALLEINNLTFASDGKTILDDIHFSIEKGDFLSITGPSGSGKSTLLKIIATILSKTNGEIVYKGEPLENYEATAYRKEVSYCFQTAVLFGKTVRDNLAFPYEIRKVPFDSEKAIAYLKSVGLPEEYLDKSINSLSGGEKQRVALVRNVLFQPEILLLDEVTSALDEANRVIIWEWLRSMREHSDMTILMVSHNEEEAGMADKRIHIVGGKITEREGF</sequence>
<dbReference type="PROSITE" id="PS50893">
    <property type="entry name" value="ABC_TRANSPORTER_2"/>
    <property type="match status" value="1"/>
</dbReference>
<gene>
    <name evidence="5" type="ORF">Tpal_39</name>
</gene>
<keyword evidence="2" id="KW-0547">Nucleotide-binding</keyword>
<evidence type="ECO:0000256" key="3">
    <source>
        <dbReference type="ARBA" id="ARBA00022840"/>
    </source>
</evidence>
<dbReference type="RefSeq" id="WP_087029676.1">
    <property type="nucleotide sequence ID" value="NZ_FJNE01000001.1"/>
</dbReference>
<dbReference type="SMART" id="SM00382">
    <property type="entry name" value="AAA"/>
    <property type="match status" value="1"/>
</dbReference>
<dbReference type="SUPFAM" id="SSF52540">
    <property type="entry name" value="P-loop containing nucleoside triphosphate hydrolases"/>
    <property type="match status" value="1"/>
</dbReference>
<dbReference type="GO" id="GO:0016887">
    <property type="term" value="F:ATP hydrolysis activity"/>
    <property type="evidence" value="ECO:0007669"/>
    <property type="project" value="InterPro"/>
</dbReference>
<evidence type="ECO:0000313" key="6">
    <source>
        <dbReference type="Proteomes" id="UP000242754"/>
    </source>
</evidence>
<dbReference type="PANTHER" id="PTHR42781">
    <property type="entry name" value="SPERMIDINE/PUTRESCINE IMPORT ATP-BINDING PROTEIN POTA"/>
    <property type="match status" value="1"/>
</dbReference>
<dbReference type="PANTHER" id="PTHR42781:SF4">
    <property type="entry name" value="SPERMIDINE_PUTRESCINE IMPORT ATP-BINDING PROTEIN POTA"/>
    <property type="match status" value="1"/>
</dbReference>
<keyword evidence="3" id="KW-0067">ATP-binding</keyword>
<evidence type="ECO:0000313" key="5">
    <source>
        <dbReference type="EMBL" id="CZQ80129.1"/>
    </source>
</evidence>
<reference evidence="5 6" key="1">
    <citation type="submission" date="2016-02" db="EMBL/GenBank/DDBJ databases">
        <authorList>
            <person name="Wen L."/>
            <person name="He K."/>
            <person name="Yang H."/>
        </authorList>
    </citation>
    <scope>NUCLEOTIDE SEQUENCE [LARGE SCALE GENOMIC DNA]</scope>
    <source>
        <strain evidence="5">Trichococcus palustris</strain>
    </source>
</reference>
<organism evidence="5 6">
    <name type="scientific">Trichococcus palustris</name>
    <dbReference type="NCBI Taxonomy" id="140314"/>
    <lineage>
        <taxon>Bacteria</taxon>
        <taxon>Bacillati</taxon>
        <taxon>Bacillota</taxon>
        <taxon>Bacilli</taxon>
        <taxon>Lactobacillales</taxon>
        <taxon>Carnobacteriaceae</taxon>
        <taxon>Trichococcus</taxon>
    </lineage>
</organism>
<dbReference type="GO" id="GO:0005524">
    <property type="term" value="F:ATP binding"/>
    <property type="evidence" value="ECO:0007669"/>
    <property type="project" value="UniProtKB-KW"/>
</dbReference>
<dbReference type="InterPro" id="IPR050093">
    <property type="entry name" value="ABC_SmlMolc_Importer"/>
</dbReference>
<dbReference type="InterPro" id="IPR017871">
    <property type="entry name" value="ABC_transporter-like_CS"/>
</dbReference>
<feature type="domain" description="ABC transporter" evidence="4">
    <location>
        <begin position="4"/>
        <end position="217"/>
    </location>
</feature>
<dbReference type="InterPro" id="IPR003593">
    <property type="entry name" value="AAA+_ATPase"/>
</dbReference>
<evidence type="ECO:0000256" key="1">
    <source>
        <dbReference type="ARBA" id="ARBA00022448"/>
    </source>
</evidence>